<evidence type="ECO:0000256" key="2">
    <source>
        <dbReference type="SAM" id="Phobius"/>
    </source>
</evidence>
<evidence type="ECO:0000256" key="1">
    <source>
        <dbReference type="SAM" id="MobiDB-lite"/>
    </source>
</evidence>
<dbReference type="Pfam" id="PF14808">
    <property type="entry name" value="TMEM164"/>
    <property type="match status" value="1"/>
</dbReference>
<keyword evidence="2" id="KW-1133">Transmembrane helix</keyword>
<keyword evidence="4" id="KW-1185">Reference proteome</keyword>
<feature type="transmembrane region" description="Helical" evidence="2">
    <location>
        <begin position="197"/>
        <end position="221"/>
    </location>
</feature>
<dbReference type="PANTHER" id="PTHR20948:SF2">
    <property type="entry name" value="TRANSMEMBRANE PROTEIN 164"/>
    <property type="match status" value="1"/>
</dbReference>
<dbReference type="EMBL" id="JACVVK020000139">
    <property type="protein sequence ID" value="KAK7489316.1"/>
    <property type="molecule type" value="Genomic_DNA"/>
</dbReference>
<dbReference type="Proteomes" id="UP001519460">
    <property type="component" value="Unassembled WGS sequence"/>
</dbReference>
<feature type="region of interest" description="Disordered" evidence="1">
    <location>
        <begin position="296"/>
        <end position="380"/>
    </location>
</feature>
<protein>
    <recommendedName>
        <fullName evidence="5">Transmembrane protein 164</fullName>
    </recommendedName>
</protein>
<reference evidence="3 4" key="1">
    <citation type="journal article" date="2023" name="Sci. Data">
        <title>Genome assembly of the Korean intertidal mud-creeper Batillaria attramentaria.</title>
        <authorList>
            <person name="Patra A.K."/>
            <person name="Ho P.T."/>
            <person name="Jun S."/>
            <person name="Lee S.J."/>
            <person name="Kim Y."/>
            <person name="Won Y.J."/>
        </authorList>
    </citation>
    <scope>NUCLEOTIDE SEQUENCE [LARGE SCALE GENOMIC DNA]</scope>
    <source>
        <strain evidence="3">Wonlab-2016</strain>
    </source>
</reference>
<evidence type="ECO:0008006" key="5">
    <source>
        <dbReference type="Google" id="ProtNLM"/>
    </source>
</evidence>
<dbReference type="InterPro" id="IPR026508">
    <property type="entry name" value="TMEM164"/>
</dbReference>
<accession>A0ABD0KQG2</accession>
<comment type="caution">
    <text evidence="3">The sequence shown here is derived from an EMBL/GenBank/DDBJ whole genome shotgun (WGS) entry which is preliminary data.</text>
</comment>
<feature type="transmembrane region" description="Helical" evidence="2">
    <location>
        <begin position="85"/>
        <end position="103"/>
    </location>
</feature>
<dbReference type="PANTHER" id="PTHR20948">
    <property type="entry name" value="TRANSMEMBRANE PROTEIN 164"/>
    <property type="match status" value="1"/>
</dbReference>
<feature type="transmembrane region" description="Helical" evidence="2">
    <location>
        <begin position="168"/>
        <end position="185"/>
    </location>
</feature>
<gene>
    <name evidence="3" type="ORF">BaRGS_00019424</name>
</gene>
<feature type="compositionally biased region" description="Basic and acidic residues" evidence="1">
    <location>
        <begin position="315"/>
        <end position="335"/>
    </location>
</feature>
<evidence type="ECO:0000313" key="3">
    <source>
        <dbReference type="EMBL" id="KAK7489316.1"/>
    </source>
</evidence>
<keyword evidence="2" id="KW-0472">Membrane</keyword>
<organism evidence="3 4">
    <name type="scientific">Batillaria attramentaria</name>
    <dbReference type="NCBI Taxonomy" id="370345"/>
    <lineage>
        <taxon>Eukaryota</taxon>
        <taxon>Metazoa</taxon>
        <taxon>Spiralia</taxon>
        <taxon>Lophotrochozoa</taxon>
        <taxon>Mollusca</taxon>
        <taxon>Gastropoda</taxon>
        <taxon>Caenogastropoda</taxon>
        <taxon>Sorbeoconcha</taxon>
        <taxon>Cerithioidea</taxon>
        <taxon>Batillariidae</taxon>
        <taxon>Batillaria</taxon>
    </lineage>
</organism>
<feature type="transmembrane region" description="Helical" evidence="2">
    <location>
        <begin position="47"/>
        <end position="65"/>
    </location>
</feature>
<evidence type="ECO:0000313" key="4">
    <source>
        <dbReference type="Proteomes" id="UP001519460"/>
    </source>
</evidence>
<name>A0ABD0KQG2_9CAEN</name>
<keyword evidence="2" id="KW-0812">Transmembrane</keyword>
<feature type="transmembrane region" description="Helical" evidence="2">
    <location>
        <begin position="109"/>
        <end position="127"/>
    </location>
</feature>
<sequence>MATTGAGNSTWIDMFGWTYLGVDFTLPGNGGRECVDFLSPRQRLLESLVASLFAAFIVWLAYPRLTLPATEPKVLTEKETSGKRLLLVLMCLTWGCELGFKFATRQMIWIFNPCHIATAVQIYLLAAPPSKAVAAAFRLHMHMLTGAPIAILFPVVNTRLLPFETEVYYIQHMLMLVIPFYLMHLGDPYIPERLSDFSWAATTFGLLFIYHFFPLQLLAMATQVNLNNMLCPAVSDPFHGPYYRLFAIAHQVLLIPSLGKIYAALARRLGWCPFEPESSVADLIKEEMSARDAASSDFGVNAAGGGQSANSSPHSRGDSHGEEKNRVHRYTDKGKHSPGNSNCSAAHNKMNGGARSEDGYLMQQSGGDVAHTANGHLKKQ</sequence>
<proteinExistence type="predicted"/>
<feature type="transmembrane region" description="Helical" evidence="2">
    <location>
        <begin position="139"/>
        <end position="156"/>
    </location>
</feature>
<dbReference type="AlphaFoldDB" id="A0ABD0KQG2"/>